<keyword evidence="3" id="KW-0547">Nucleotide-binding</keyword>
<evidence type="ECO:0000256" key="5">
    <source>
        <dbReference type="ARBA" id="ARBA00022840"/>
    </source>
</evidence>
<dbReference type="GO" id="GO:0005829">
    <property type="term" value="C:cytosol"/>
    <property type="evidence" value="ECO:0007669"/>
    <property type="project" value="TreeGrafter"/>
</dbReference>
<protein>
    <recommendedName>
        <fullName evidence="1">pyridoxal kinase</fullName>
        <ecNumber evidence="1">2.7.1.35</ecNumber>
    </recommendedName>
</protein>
<organism evidence="7 8">
    <name type="scientific">Candidatus Desulfovibrio intestinavium</name>
    <dbReference type="NCBI Taxonomy" id="2838534"/>
    <lineage>
        <taxon>Bacteria</taxon>
        <taxon>Pseudomonadati</taxon>
        <taxon>Thermodesulfobacteriota</taxon>
        <taxon>Desulfovibrionia</taxon>
        <taxon>Desulfovibrionales</taxon>
        <taxon>Desulfovibrionaceae</taxon>
        <taxon>Desulfovibrio</taxon>
    </lineage>
</organism>
<dbReference type="Proteomes" id="UP000823821">
    <property type="component" value="Unassembled WGS sequence"/>
</dbReference>
<reference evidence="7" key="2">
    <citation type="submission" date="2021-04" db="EMBL/GenBank/DDBJ databases">
        <authorList>
            <person name="Gilroy R."/>
        </authorList>
    </citation>
    <scope>NUCLEOTIDE SEQUENCE</scope>
    <source>
        <strain evidence="7">5032</strain>
    </source>
</reference>
<sequence length="290" mass="32010">MYATPLRRVAAIHDLSGFGRVSLTAAIPILNNMGIQTCPLPTAVLSTQTGGMTGFTFHDLTGEMNPILDHWQKLQLAFDCVYSGFLGNLEQVGIAARCIRDFLKPDGFALVDPVLADNGVLLPTQTMDMVRAMRRLVSLAHIVTPNLTEAALLLDEPYRQDIGPDDLRRQLVRLADMGPRRVVITSAPAYQDGYCASVAYDRDENRFWMVRSRWIDAFYPGTGDVFASVLVGALLQGDSLPVAVERAVRFVTHGIRVTQTQHTVNTEGILLEQVLSTLGDRDDLGQYTEF</sequence>
<evidence type="ECO:0000313" key="8">
    <source>
        <dbReference type="Proteomes" id="UP000823821"/>
    </source>
</evidence>
<evidence type="ECO:0000259" key="6">
    <source>
        <dbReference type="Pfam" id="PF08543"/>
    </source>
</evidence>
<dbReference type="SUPFAM" id="SSF53613">
    <property type="entry name" value="Ribokinase-like"/>
    <property type="match status" value="1"/>
</dbReference>
<dbReference type="GO" id="GO:0008902">
    <property type="term" value="F:hydroxymethylpyrimidine kinase activity"/>
    <property type="evidence" value="ECO:0007669"/>
    <property type="project" value="TreeGrafter"/>
</dbReference>
<evidence type="ECO:0000313" key="7">
    <source>
        <dbReference type="EMBL" id="HJA80075.1"/>
    </source>
</evidence>
<dbReference type="GO" id="GO:0008478">
    <property type="term" value="F:pyridoxal kinase activity"/>
    <property type="evidence" value="ECO:0007669"/>
    <property type="project" value="UniProtKB-EC"/>
</dbReference>
<dbReference type="PANTHER" id="PTHR20858">
    <property type="entry name" value="PHOSPHOMETHYLPYRIMIDINE KINASE"/>
    <property type="match status" value="1"/>
</dbReference>
<dbReference type="EC" id="2.7.1.35" evidence="1"/>
<dbReference type="Pfam" id="PF08543">
    <property type="entry name" value="Phos_pyr_kin"/>
    <property type="match status" value="1"/>
</dbReference>
<dbReference type="CDD" id="cd01173">
    <property type="entry name" value="pyridoxal_pyridoxamine_kinase"/>
    <property type="match status" value="1"/>
</dbReference>
<comment type="caution">
    <text evidence="7">The sequence shown here is derived from an EMBL/GenBank/DDBJ whole genome shotgun (WGS) entry which is preliminary data.</text>
</comment>
<dbReference type="GO" id="GO:0005524">
    <property type="term" value="F:ATP binding"/>
    <property type="evidence" value="ECO:0007669"/>
    <property type="project" value="UniProtKB-KW"/>
</dbReference>
<dbReference type="AlphaFoldDB" id="A0A9D2HNA6"/>
<evidence type="ECO:0000256" key="1">
    <source>
        <dbReference type="ARBA" id="ARBA00012104"/>
    </source>
</evidence>
<dbReference type="PANTHER" id="PTHR20858:SF17">
    <property type="entry name" value="HYDROXYMETHYLPYRIMIDINE_PHOSPHOMETHYLPYRIMIDINE KINASE THI20-RELATED"/>
    <property type="match status" value="1"/>
</dbReference>
<dbReference type="InterPro" id="IPR029056">
    <property type="entry name" value="Ribokinase-like"/>
</dbReference>
<evidence type="ECO:0000256" key="2">
    <source>
        <dbReference type="ARBA" id="ARBA00022679"/>
    </source>
</evidence>
<evidence type="ECO:0000256" key="3">
    <source>
        <dbReference type="ARBA" id="ARBA00022741"/>
    </source>
</evidence>
<keyword evidence="4 7" id="KW-0418">Kinase</keyword>
<dbReference type="NCBIfam" id="NF005491">
    <property type="entry name" value="PRK07105.1"/>
    <property type="match status" value="1"/>
</dbReference>
<dbReference type="EMBL" id="DWZD01000053">
    <property type="protein sequence ID" value="HJA80075.1"/>
    <property type="molecule type" value="Genomic_DNA"/>
</dbReference>
<feature type="domain" description="Pyridoxamine kinase/Phosphomethylpyrimidine kinase" evidence="6">
    <location>
        <begin position="76"/>
        <end position="258"/>
    </location>
</feature>
<dbReference type="GO" id="GO:0008972">
    <property type="term" value="F:phosphomethylpyrimidine kinase activity"/>
    <property type="evidence" value="ECO:0007669"/>
    <property type="project" value="TreeGrafter"/>
</dbReference>
<evidence type="ECO:0000256" key="4">
    <source>
        <dbReference type="ARBA" id="ARBA00022777"/>
    </source>
</evidence>
<dbReference type="GO" id="GO:0009443">
    <property type="term" value="P:pyridoxal 5'-phosphate salvage"/>
    <property type="evidence" value="ECO:0007669"/>
    <property type="project" value="InterPro"/>
</dbReference>
<dbReference type="InterPro" id="IPR013749">
    <property type="entry name" value="PM/HMP-P_kinase-1"/>
</dbReference>
<dbReference type="GO" id="GO:0009228">
    <property type="term" value="P:thiamine biosynthetic process"/>
    <property type="evidence" value="ECO:0007669"/>
    <property type="project" value="TreeGrafter"/>
</dbReference>
<proteinExistence type="predicted"/>
<dbReference type="InterPro" id="IPR004625">
    <property type="entry name" value="PyrdxlKinase"/>
</dbReference>
<gene>
    <name evidence="7" type="ORF">H9784_11015</name>
</gene>
<keyword evidence="2 7" id="KW-0808">Transferase</keyword>
<name>A0A9D2HNA6_9BACT</name>
<keyword evidence="5" id="KW-0067">ATP-binding</keyword>
<reference evidence="7" key="1">
    <citation type="journal article" date="2021" name="PeerJ">
        <title>Extensive microbial diversity within the chicken gut microbiome revealed by metagenomics and culture.</title>
        <authorList>
            <person name="Gilroy R."/>
            <person name="Ravi A."/>
            <person name="Getino M."/>
            <person name="Pursley I."/>
            <person name="Horton D.L."/>
            <person name="Alikhan N.F."/>
            <person name="Baker D."/>
            <person name="Gharbi K."/>
            <person name="Hall N."/>
            <person name="Watson M."/>
            <person name="Adriaenssens E.M."/>
            <person name="Foster-Nyarko E."/>
            <person name="Jarju S."/>
            <person name="Secka A."/>
            <person name="Antonio M."/>
            <person name="Oren A."/>
            <person name="Chaudhuri R.R."/>
            <person name="La Ragione R."/>
            <person name="Hildebrand F."/>
            <person name="Pallen M.J."/>
        </authorList>
    </citation>
    <scope>NUCLEOTIDE SEQUENCE</scope>
    <source>
        <strain evidence="7">5032</strain>
    </source>
</reference>
<dbReference type="Gene3D" id="3.40.1190.20">
    <property type="match status" value="1"/>
</dbReference>
<accession>A0A9D2HNA6</accession>